<accession>A0A6J5LVC2</accession>
<dbReference type="EMBL" id="LR796326">
    <property type="protein sequence ID" value="CAB4136890.1"/>
    <property type="molecule type" value="Genomic_DNA"/>
</dbReference>
<evidence type="ECO:0008006" key="2">
    <source>
        <dbReference type="Google" id="ProtNLM"/>
    </source>
</evidence>
<protein>
    <recommendedName>
        <fullName evidence="2">Terminase</fullName>
    </recommendedName>
</protein>
<sequence>MALLMVPSLDPKPWPTLGPELCDWIEANLVYGPGPLKGEPYVVEPEFRAEIYRAYEVFPRDHARAGRRRFKRVALSKRKGTAKTEKAAILAAAEAHPEAPVRCDGWRRQGSVWVPVGVSVRSPYIPMVAYTEEQSEDLAYGVLRSMLEEAPCGADFDVGLDRILVLDDRGREAGKIVALAGSPNARDGARTTWQHFDETHRMYSPRLKSAHTTMLQNVFKRLDADAWTLETTTPGELGQDSIAEDTHAYAEAVAKGKVADPGLFYSHRFALAELSPKASPDEVREALLEATGPATWSGDIDALVQHWFEPKTDRHYFKRVWLCQWVKGGAKAFDPADWAAARDVDWSEIPAGRIVTLGFDGARRRDSTGLVATDVLTGFQQMVACWERPVNADDSWEVPAGEVDAEVEAAFARWSVWRLYADPPYWDEWLDEWEGRYPGRVVRWWTNRPVPMAWALRSYRAAMGPNGQLSHDGNELMAEHIANAVRDEIPKRTDDDEPLWVIRKERSDSPDKIDLAMAGCLSWEARGDAIAAGATAPPPPARSRVMRAR</sequence>
<name>A0A6J5LVC2_9CAUD</name>
<gene>
    <name evidence="1" type="ORF">UFOVP314_29</name>
</gene>
<organism evidence="1">
    <name type="scientific">uncultured Caudovirales phage</name>
    <dbReference type="NCBI Taxonomy" id="2100421"/>
    <lineage>
        <taxon>Viruses</taxon>
        <taxon>Duplodnaviria</taxon>
        <taxon>Heunggongvirae</taxon>
        <taxon>Uroviricota</taxon>
        <taxon>Caudoviricetes</taxon>
        <taxon>Peduoviridae</taxon>
        <taxon>Maltschvirus</taxon>
        <taxon>Maltschvirus maltsch</taxon>
    </lineage>
</organism>
<reference evidence="1" key="1">
    <citation type="submission" date="2020-04" db="EMBL/GenBank/DDBJ databases">
        <authorList>
            <person name="Chiriac C."/>
            <person name="Salcher M."/>
            <person name="Ghai R."/>
            <person name="Kavagutti S V."/>
        </authorList>
    </citation>
    <scope>NUCLEOTIDE SEQUENCE</scope>
</reference>
<proteinExistence type="predicted"/>
<evidence type="ECO:0000313" key="1">
    <source>
        <dbReference type="EMBL" id="CAB4136890.1"/>
    </source>
</evidence>